<accession>A0A5C3Q1W8</accession>
<organism evidence="2 3">
    <name type="scientific">Polyporus arcularius HHB13444</name>
    <dbReference type="NCBI Taxonomy" id="1314778"/>
    <lineage>
        <taxon>Eukaryota</taxon>
        <taxon>Fungi</taxon>
        <taxon>Dikarya</taxon>
        <taxon>Basidiomycota</taxon>
        <taxon>Agaricomycotina</taxon>
        <taxon>Agaricomycetes</taxon>
        <taxon>Polyporales</taxon>
        <taxon>Polyporaceae</taxon>
        <taxon>Polyporus</taxon>
    </lineage>
</organism>
<protein>
    <submittedName>
        <fullName evidence="2">Uncharacterized protein</fullName>
    </submittedName>
</protein>
<name>A0A5C3Q1W8_9APHY</name>
<feature type="region of interest" description="Disordered" evidence="1">
    <location>
        <begin position="1"/>
        <end position="53"/>
    </location>
</feature>
<feature type="compositionally biased region" description="Polar residues" evidence="1">
    <location>
        <begin position="22"/>
        <end position="38"/>
    </location>
</feature>
<evidence type="ECO:0000256" key="1">
    <source>
        <dbReference type="SAM" id="MobiDB-lite"/>
    </source>
</evidence>
<reference evidence="2 3" key="1">
    <citation type="journal article" date="2019" name="Nat. Ecol. Evol.">
        <title>Megaphylogeny resolves global patterns of mushroom evolution.</title>
        <authorList>
            <person name="Varga T."/>
            <person name="Krizsan K."/>
            <person name="Foldi C."/>
            <person name="Dima B."/>
            <person name="Sanchez-Garcia M."/>
            <person name="Sanchez-Ramirez S."/>
            <person name="Szollosi G.J."/>
            <person name="Szarkandi J.G."/>
            <person name="Papp V."/>
            <person name="Albert L."/>
            <person name="Andreopoulos W."/>
            <person name="Angelini C."/>
            <person name="Antonin V."/>
            <person name="Barry K.W."/>
            <person name="Bougher N.L."/>
            <person name="Buchanan P."/>
            <person name="Buyck B."/>
            <person name="Bense V."/>
            <person name="Catcheside P."/>
            <person name="Chovatia M."/>
            <person name="Cooper J."/>
            <person name="Damon W."/>
            <person name="Desjardin D."/>
            <person name="Finy P."/>
            <person name="Geml J."/>
            <person name="Haridas S."/>
            <person name="Hughes K."/>
            <person name="Justo A."/>
            <person name="Karasinski D."/>
            <person name="Kautmanova I."/>
            <person name="Kiss B."/>
            <person name="Kocsube S."/>
            <person name="Kotiranta H."/>
            <person name="LaButti K.M."/>
            <person name="Lechner B.E."/>
            <person name="Liimatainen K."/>
            <person name="Lipzen A."/>
            <person name="Lukacs Z."/>
            <person name="Mihaltcheva S."/>
            <person name="Morgado L.N."/>
            <person name="Niskanen T."/>
            <person name="Noordeloos M.E."/>
            <person name="Ohm R.A."/>
            <person name="Ortiz-Santana B."/>
            <person name="Ovrebo C."/>
            <person name="Racz N."/>
            <person name="Riley R."/>
            <person name="Savchenko A."/>
            <person name="Shiryaev A."/>
            <person name="Soop K."/>
            <person name="Spirin V."/>
            <person name="Szebenyi C."/>
            <person name="Tomsovsky M."/>
            <person name="Tulloss R.E."/>
            <person name="Uehling J."/>
            <person name="Grigoriev I.V."/>
            <person name="Vagvolgyi C."/>
            <person name="Papp T."/>
            <person name="Martin F.M."/>
            <person name="Miettinen O."/>
            <person name="Hibbett D.S."/>
            <person name="Nagy L.G."/>
        </authorList>
    </citation>
    <scope>NUCLEOTIDE SEQUENCE [LARGE SCALE GENOMIC DNA]</scope>
    <source>
        <strain evidence="2 3">HHB13444</strain>
    </source>
</reference>
<dbReference type="EMBL" id="ML210972">
    <property type="protein sequence ID" value="TFK94188.1"/>
    <property type="molecule type" value="Genomic_DNA"/>
</dbReference>
<keyword evidence="3" id="KW-1185">Reference proteome</keyword>
<dbReference type="AlphaFoldDB" id="A0A5C3Q1W8"/>
<proteinExistence type="predicted"/>
<dbReference type="Proteomes" id="UP000308197">
    <property type="component" value="Unassembled WGS sequence"/>
</dbReference>
<evidence type="ECO:0000313" key="3">
    <source>
        <dbReference type="Proteomes" id="UP000308197"/>
    </source>
</evidence>
<gene>
    <name evidence="2" type="ORF">K466DRAFT_6550</name>
</gene>
<sequence length="142" mass="15469">MHRCSPEPGVLPLAYKPAKQAEQCSNHGSRSATTVTPNHPSPSSPRKSQRAAREVMVRWSPTMDASERRSVTLKQRSSAICRNGDSMYDRPSALGVRGSAWATAQDEDASGAAKWSPVTPCYILRVALHRSDARTTRSSTTC</sequence>
<evidence type="ECO:0000313" key="2">
    <source>
        <dbReference type="EMBL" id="TFK94188.1"/>
    </source>
</evidence>
<dbReference type="InParanoid" id="A0A5C3Q1W8"/>